<feature type="transmembrane region" description="Helical" evidence="1">
    <location>
        <begin position="200"/>
        <end position="223"/>
    </location>
</feature>
<dbReference type="PANTHER" id="PTHR36435">
    <property type="entry name" value="SLR1288 PROTEIN"/>
    <property type="match status" value="1"/>
</dbReference>
<feature type="domain" description="CAAX prenyl protease 2/Lysostaphin resistance protein A-like" evidence="2">
    <location>
        <begin position="166"/>
        <end position="253"/>
    </location>
</feature>
<evidence type="ECO:0000256" key="1">
    <source>
        <dbReference type="SAM" id="Phobius"/>
    </source>
</evidence>
<accession>A0A2A4YL14</accession>
<dbReference type="AlphaFoldDB" id="A0A2A4YL14"/>
<dbReference type="GO" id="GO:0004175">
    <property type="term" value="F:endopeptidase activity"/>
    <property type="evidence" value="ECO:0007669"/>
    <property type="project" value="UniProtKB-ARBA"/>
</dbReference>
<feature type="transmembrane region" description="Helical" evidence="1">
    <location>
        <begin position="162"/>
        <end position="180"/>
    </location>
</feature>
<dbReference type="Proteomes" id="UP000217838">
    <property type="component" value="Unassembled WGS sequence"/>
</dbReference>
<reference evidence="4" key="1">
    <citation type="submission" date="2017-08" db="EMBL/GenBank/DDBJ databases">
        <title>A dynamic microbial community with high functional redundancy inhabits the cold, oxic subseafloor aquifer.</title>
        <authorList>
            <person name="Tully B.J."/>
            <person name="Wheat C.G."/>
            <person name="Glazer B.T."/>
            <person name="Huber J.A."/>
        </authorList>
    </citation>
    <scope>NUCLEOTIDE SEQUENCE [LARGE SCALE GENOMIC DNA]</scope>
</reference>
<dbReference type="Pfam" id="PF02517">
    <property type="entry name" value="Rce1-like"/>
    <property type="match status" value="1"/>
</dbReference>
<keyword evidence="1" id="KW-0812">Transmembrane</keyword>
<evidence type="ECO:0000259" key="2">
    <source>
        <dbReference type="Pfam" id="PF02517"/>
    </source>
</evidence>
<keyword evidence="1" id="KW-0472">Membrane</keyword>
<organism evidence="3 4">
    <name type="scientific">Aerophobetes bacterium</name>
    <dbReference type="NCBI Taxonomy" id="2030807"/>
    <lineage>
        <taxon>Bacteria</taxon>
        <taxon>Candidatus Aerophobota</taxon>
    </lineage>
</organism>
<evidence type="ECO:0000313" key="3">
    <source>
        <dbReference type="EMBL" id="PCI95179.1"/>
    </source>
</evidence>
<dbReference type="InterPro" id="IPR052710">
    <property type="entry name" value="CAAX_protease"/>
</dbReference>
<dbReference type="EMBL" id="NVUU01000026">
    <property type="protein sequence ID" value="PCI95179.1"/>
    <property type="molecule type" value="Genomic_DNA"/>
</dbReference>
<comment type="caution">
    <text evidence="3">The sequence shown here is derived from an EMBL/GenBank/DDBJ whole genome shotgun (WGS) entry which is preliminary data.</text>
</comment>
<feature type="transmembrane region" description="Helical" evidence="1">
    <location>
        <begin position="114"/>
        <end position="142"/>
    </location>
</feature>
<dbReference type="PANTHER" id="PTHR36435:SF1">
    <property type="entry name" value="CAAX AMINO TERMINAL PROTEASE FAMILY PROTEIN"/>
    <property type="match status" value="1"/>
</dbReference>
<dbReference type="GO" id="GO:0080120">
    <property type="term" value="P:CAAX-box protein maturation"/>
    <property type="evidence" value="ECO:0007669"/>
    <property type="project" value="UniProtKB-ARBA"/>
</dbReference>
<gene>
    <name evidence="3" type="ORF">COB11_02790</name>
</gene>
<feature type="transmembrane region" description="Helical" evidence="1">
    <location>
        <begin position="29"/>
        <end position="51"/>
    </location>
</feature>
<protein>
    <recommendedName>
        <fullName evidence="2">CAAX prenyl protease 2/Lysostaphin resistance protein A-like domain-containing protein</fullName>
    </recommendedName>
</protein>
<proteinExistence type="predicted"/>
<sequence length="263" mass="28612">MPLDTDGTIETVGETTFPVKPQYRLSVGVGLLAFALYLGAQFLGVIGYTFFLAATHGFGAAQEMVEGDLVSVTIVGLGTSFVVVLLWMWFYILQHGVEFANQIGWRRSKYPAMNTVLLVATTYVAVTFLTATYSQFVIPLFVDDPQSGMAEQMMAQLRGADTLLTTIAFSLVVAIVAPILEEIVFRGYLQSALKTTMPAWAAIVTASSIFASVHGSLTLWPVYFMLGFGMGFVYDRTGSLKTAIAYHMANNMIAVGTMLMLSE</sequence>
<keyword evidence="1" id="KW-1133">Transmembrane helix</keyword>
<evidence type="ECO:0000313" key="4">
    <source>
        <dbReference type="Proteomes" id="UP000217838"/>
    </source>
</evidence>
<name>A0A2A4YL14_UNCAE</name>
<feature type="transmembrane region" description="Helical" evidence="1">
    <location>
        <begin position="71"/>
        <end position="93"/>
    </location>
</feature>
<feature type="transmembrane region" description="Helical" evidence="1">
    <location>
        <begin position="243"/>
        <end position="261"/>
    </location>
</feature>
<dbReference type="InterPro" id="IPR003675">
    <property type="entry name" value="Rce1/LyrA-like_dom"/>
</dbReference>